<accession>A0A9P7RT06</accession>
<evidence type="ECO:0000313" key="3">
    <source>
        <dbReference type="Proteomes" id="UP001049176"/>
    </source>
</evidence>
<evidence type="ECO:0000259" key="1">
    <source>
        <dbReference type="Pfam" id="PF20149"/>
    </source>
</evidence>
<name>A0A9P7RT06_9AGAR</name>
<dbReference type="RefSeq" id="XP_043005398.1">
    <property type="nucleotide sequence ID" value="XM_043158028.1"/>
</dbReference>
<dbReference type="InterPro" id="IPR045341">
    <property type="entry name" value="DUF6532"/>
</dbReference>
<evidence type="ECO:0000313" key="2">
    <source>
        <dbReference type="EMBL" id="KAG7088927.1"/>
    </source>
</evidence>
<dbReference type="GeneID" id="66081947"/>
<reference evidence="2" key="1">
    <citation type="journal article" date="2021" name="Genome Biol. Evol.">
        <title>The assembled and annotated genome of the fairy-ring fungus Marasmius oreades.</title>
        <authorList>
            <person name="Hiltunen M."/>
            <person name="Ament-Velasquez S.L."/>
            <person name="Johannesson H."/>
        </authorList>
    </citation>
    <scope>NUCLEOTIDE SEQUENCE</scope>
    <source>
        <strain evidence="2">03SP1</strain>
    </source>
</reference>
<gene>
    <name evidence="2" type="ORF">E1B28_012872</name>
</gene>
<sequence length="205" mass="22971">MGKVLITRSSHVCGDTKDVAVSSVHGYELNTGNKRTCSARVQALLKDDNFAYPGSWDNLSTTVTWKADIRKPYAAQPLISCIRGLMSNKKFPTPQNQQIFASSIEELPDELELPPGLIALATTTIMAALRDWKSGENSPLKFEGNMFNRTYASNIEWMAAAQQRNPANYHKLMHKLYELVMVPDDLEQGELVNTMARSMIDEIDF</sequence>
<proteinExistence type="predicted"/>
<dbReference type="Pfam" id="PF20149">
    <property type="entry name" value="DUF6532"/>
    <property type="match status" value="1"/>
</dbReference>
<comment type="caution">
    <text evidence="2">The sequence shown here is derived from an EMBL/GenBank/DDBJ whole genome shotgun (WGS) entry which is preliminary data.</text>
</comment>
<dbReference type="AlphaFoldDB" id="A0A9P7RT06"/>
<protein>
    <recommendedName>
        <fullName evidence="1">DUF6532 domain-containing protein</fullName>
    </recommendedName>
</protein>
<dbReference type="KEGG" id="more:E1B28_012872"/>
<dbReference type="OrthoDB" id="3225557at2759"/>
<dbReference type="Proteomes" id="UP001049176">
    <property type="component" value="Chromosome 8"/>
</dbReference>
<dbReference type="EMBL" id="CM032188">
    <property type="protein sequence ID" value="KAG7088927.1"/>
    <property type="molecule type" value="Genomic_DNA"/>
</dbReference>
<organism evidence="2 3">
    <name type="scientific">Marasmius oreades</name>
    <name type="common">fairy-ring Marasmius</name>
    <dbReference type="NCBI Taxonomy" id="181124"/>
    <lineage>
        <taxon>Eukaryota</taxon>
        <taxon>Fungi</taxon>
        <taxon>Dikarya</taxon>
        <taxon>Basidiomycota</taxon>
        <taxon>Agaricomycotina</taxon>
        <taxon>Agaricomycetes</taxon>
        <taxon>Agaricomycetidae</taxon>
        <taxon>Agaricales</taxon>
        <taxon>Marasmiineae</taxon>
        <taxon>Marasmiaceae</taxon>
        <taxon>Marasmius</taxon>
    </lineage>
</organism>
<feature type="domain" description="DUF6532" evidence="1">
    <location>
        <begin position="1"/>
        <end position="158"/>
    </location>
</feature>
<keyword evidence="3" id="KW-1185">Reference proteome</keyword>